<evidence type="ECO:0000256" key="5">
    <source>
        <dbReference type="PROSITE-ProRule" id="PRU00205"/>
    </source>
</evidence>
<evidence type="ECO:0000256" key="1">
    <source>
        <dbReference type="ARBA" id="ARBA00004477"/>
    </source>
</evidence>
<dbReference type="Pfam" id="PF03798">
    <property type="entry name" value="TRAM_LAG1_CLN8"/>
    <property type="match status" value="1"/>
</dbReference>
<evidence type="ECO:0000256" key="4">
    <source>
        <dbReference type="ARBA" id="ARBA00023136"/>
    </source>
</evidence>
<evidence type="ECO:0000256" key="2">
    <source>
        <dbReference type="ARBA" id="ARBA00022692"/>
    </source>
</evidence>
<feature type="transmembrane region" description="Helical" evidence="6">
    <location>
        <begin position="33"/>
        <end position="50"/>
    </location>
</feature>
<dbReference type="GO" id="GO:0046513">
    <property type="term" value="P:ceramide biosynthetic process"/>
    <property type="evidence" value="ECO:0007669"/>
    <property type="project" value="InterPro"/>
</dbReference>
<proteinExistence type="predicted"/>
<feature type="transmembrane region" description="Helical" evidence="6">
    <location>
        <begin position="221"/>
        <end position="247"/>
    </location>
</feature>
<evidence type="ECO:0000313" key="8">
    <source>
        <dbReference type="EMBL" id="OAE19565.1"/>
    </source>
</evidence>
<comment type="caution">
    <text evidence="8">The sequence shown here is derived from an EMBL/GenBank/DDBJ whole genome shotgun (WGS) entry which is preliminary data.</text>
</comment>
<dbReference type="PROSITE" id="PS50922">
    <property type="entry name" value="TLC"/>
    <property type="match status" value="1"/>
</dbReference>
<dbReference type="AlphaFoldDB" id="A0A176VI12"/>
<comment type="subcellular location">
    <subcellularLocation>
        <location evidence="1">Endoplasmic reticulum membrane</location>
        <topology evidence="1">Multi-pass membrane protein</topology>
    </subcellularLocation>
</comment>
<feature type="transmembrane region" description="Helical" evidence="6">
    <location>
        <begin position="168"/>
        <end position="188"/>
    </location>
</feature>
<sequence length="446" mass="50841">MAVTSGVDWEDLTRWRVAMFDWEHESYPEPKDYILIPIFAVFFLSVRILLDNYLFEPAGRFFVFGRGGYKLKGVSEADRDNLRKTLVKFKESSWKLCYFLSAEMFALAATYNEPYFSDTMKFWVGPGSQNWPNQLCKSKLKLLYTSAGGFYTYSIFALVFWETRRKDFGVSMSHHVVTLALIIVSYWVRLGRVGSMVLALHDASDVFLEVAKLTKYSGSELIPAVAFVVFAISWIVLRLVILPFWIIRSTSYEVLTVADRSQPYGPLKYYICNTLLISLFVLHIYWWVLIWRTLMRQIKALGKFGRRAVVEDNPGSFDALVLELFIIEVESGKAAEDVVGSGPSCLFESSNLVCESKSSLGIRDFRQNYVLYADEPVMFFIGRGSIVQSIGHESCTTTDEAKLVQKIPVAAPMHSYAATIIQRSLLHTMAQCVRSRMRIATSVDHQ</sequence>
<feature type="transmembrane region" description="Helical" evidence="6">
    <location>
        <begin position="142"/>
        <end position="162"/>
    </location>
</feature>
<feature type="domain" description="TLC" evidence="7">
    <location>
        <begin position="87"/>
        <end position="299"/>
    </location>
</feature>
<keyword evidence="4 5" id="KW-0472">Membrane</keyword>
<dbReference type="SMART" id="SM00724">
    <property type="entry name" value="TLC"/>
    <property type="match status" value="1"/>
</dbReference>
<dbReference type="PANTHER" id="PTHR12560">
    <property type="entry name" value="LONGEVITY ASSURANCE FACTOR 1 LAG1"/>
    <property type="match status" value="1"/>
</dbReference>
<keyword evidence="3 6" id="KW-1133">Transmembrane helix</keyword>
<reference evidence="8" key="1">
    <citation type="submission" date="2016-03" db="EMBL/GenBank/DDBJ databases">
        <title>Mechanisms controlling the formation of the plant cell surface in tip-growing cells are functionally conserved among land plants.</title>
        <authorList>
            <person name="Honkanen S."/>
            <person name="Jones V.A."/>
            <person name="Morieri G."/>
            <person name="Champion C."/>
            <person name="Hetherington A.J."/>
            <person name="Kelly S."/>
            <person name="Saint-Marcoux D."/>
            <person name="Proust H."/>
            <person name="Prescott H."/>
            <person name="Dolan L."/>
        </authorList>
    </citation>
    <scope>NUCLEOTIDE SEQUENCE [LARGE SCALE GENOMIC DNA]</scope>
    <source>
        <tissue evidence="8">Whole gametophyte</tissue>
    </source>
</reference>
<evidence type="ECO:0000313" key="9">
    <source>
        <dbReference type="Proteomes" id="UP000077202"/>
    </source>
</evidence>
<keyword evidence="9" id="KW-1185">Reference proteome</keyword>
<evidence type="ECO:0000256" key="3">
    <source>
        <dbReference type="ARBA" id="ARBA00022989"/>
    </source>
</evidence>
<protein>
    <recommendedName>
        <fullName evidence="7">TLC domain-containing protein</fullName>
    </recommendedName>
</protein>
<keyword evidence="2 5" id="KW-0812">Transmembrane</keyword>
<dbReference type="GO" id="GO:0050291">
    <property type="term" value="F:sphingosine N-acyltransferase activity"/>
    <property type="evidence" value="ECO:0007669"/>
    <property type="project" value="InterPro"/>
</dbReference>
<evidence type="ECO:0000256" key="6">
    <source>
        <dbReference type="SAM" id="Phobius"/>
    </source>
</evidence>
<feature type="transmembrane region" description="Helical" evidence="6">
    <location>
        <begin position="267"/>
        <end position="289"/>
    </location>
</feature>
<dbReference type="InterPro" id="IPR016439">
    <property type="entry name" value="Lag1/Lac1-like"/>
</dbReference>
<name>A0A176VI12_MARPO</name>
<dbReference type="EMBL" id="LVLJ01003829">
    <property type="protein sequence ID" value="OAE19565.1"/>
    <property type="molecule type" value="Genomic_DNA"/>
</dbReference>
<accession>A0A176VI12</accession>
<organism evidence="8 9">
    <name type="scientific">Marchantia polymorpha subsp. ruderalis</name>
    <dbReference type="NCBI Taxonomy" id="1480154"/>
    <lineage>
        <taxon>Eukaryota</taxon>
        <taxon>Viridiplantae</taxon>
        <taxon>Streptophyta</taxon>
        <taxon>Embryophyta</taxon>
        <taxon>Marchantiophyta</taxon>
        <taxon>Marchantiopsida</taxon>
        <taxon>Marchantiidae</taxon>
        <taxon>Marchantiales</taxon>
        <taxon>Marchantiaceae</taxon>
        <taxon>Marchantia</taxon>
    </lineage>
</organism>
<dbReference type="GO" id="GO:0005789">
    <property type="term" value="C:endoplasmic reticulum membrane"/>
    <property type="evidence" value="ECO:0007669"/>
    <property type="project" value="UniProtKB-SubCell"/>
</dbReference>
<evidence type="ECO:0000259" key="7">
    <source>
        <dbReference type="PROSITE" id="PS50922"/>
    </source>
</evidence>
<dbReference type="InterPro" id="IPR006634">
    <property type="entry name" value="TLC-dom"/>
</dbReference>
<dbReference type="Proteomes" id="UP000077202">
    <property type="component" value="Unassembled WGS sequence"/>
</dbReference>
<dbReference type="PANTHER" id="PTHR12560:SF49">
    <property type="entry name" value="CERAMIDE SYNTHASE 1 LOH3"/>
    <property type="match status" value="1"/>
</dbReference>
<gene>
    <name evidence="8" type="ORF">AXG93_960s1200</name>
</gene>